<organism evidence="3 4">
    <name type="scientific">Rosa chinensis</name>
    <name type="common">China rose</name>
    <dbReference type="NCBI Taxonomy" id="74649"/>
    <lineage>
        <taxon>Eukaryota</taxon>
        <taxon>Viridiplantae</taxon>
        <taxon>Streptophyta</taxon>
        <taxon>Embryophyta</taxon>
        <taxon>Tracheophyta</taxon>
        <taxon>Spermatophyta</taxon>
        <taxon>Magnoliopsida</taxon>
        <taxon>eudicotyledons</taxon>
        <taxon>Gunneridae</taxon>
        <taxon>Pentapetalae</taxon>
        <taxon>rosids</taxon>
        <taxon>fabids</taxon>
        <taxon>Rosales</taxon>
        <taxon>Rosaceae</taxon>
        <taxon>Rosoideae</taxon>
        <taxon>Rosoideae incertae sedis</taxon>
        <taxon>Rosa</taxon>
    </lineage>
</organism>
<dbReference type="STRING" id="74649.A0A2P6SKD5"/>
<evidence type="ECO:0000256" key="1">
    <source>
        <dbReference type="ARBA" id="ARBA00022741"/>
    </source>
</evidence>
<dbReference type="GO" id="GO:0140662">
    <property type="term" value="F:ATP-dependent protein folding chaperone"/>
    <property type="evidence" value="ECO:0007669"/>
    <property type="project" value="InterPro"/>
</dbReference>
<dbReference type="AlphaFoldDB" id="A0A2P6SKD5"/>
<dbReference type="SUPFAM" id="SSF100920">
    <property type="entry name" value="Heat shock protein 70kD (HSP70), peptide-binding domain"/>
    <property type="match status" value="1"/>
</dbReference>
<dbReference type="InterPro" id="IPR029047">
    <property type="entry name" value="HSP70_peptide-bd_sf"/>
</dbReference>
<dbReference type="Pfam" id="PF00012">
    <property type="entry name" value="HSP70"/>
    <property type="match status" value="1"/>
</dbReference>
<keyword evidence="4" id="KW-1185">Reference proteome</keyword>
<sequence length="59" mass="6409">MVDGKYQAPKGVPQLQTCFSIDANDILSVSAEDINSGHIMKGIIINRGRTTFDGIGKMR</sequence>
<dbReference type="InterPro" id="IPR013126">
    <property type="entry name" value="Hsp_70_fam"/>
</dbReference>
<name>A0A2P6SKD5_ROSCH</name>
<reference evidence="3 4" key="1">
    <citation type="journal article" date="2018" name="Nat. Genet.">
        <title>The Rosa genome provides new insights in the design of modern roses.</title>
        <authorList>
            <person name="Bendahmane M."/>
        </authorList>
    </citation>
    <scope>NUCLEOTIDE SEQUENCE [LARGE SCALE GENOMIC DNA]</scope>
    <source>
        <strain evidence="4">cv. Old Blush</strain>
    </source>
</reference>
<evidence type="ECO:0000313" key="4">
    <source>
        <dbReference type="Proteomes" id="UP000238479"/>
    </source>
</evidence>
<proteinExistence type="predicted"/>
<protein>
    <submittedName>
        <fullName evidence="3">Putative Heat shock protein 70 family</fullName>
    </submittedName>
</protein>
<dbReference type="Gene3D" id="2.60.34.10">
    <property type="entry name" value="Substrate Binding Domain Of DNAk, Chain A, domain 1"/>
    <property type="match status" value="1"/>
</dbReference>
<keyword evidence="1" id="KW-0547">Nucleotide-binding</keyword>
<dbReference type="Gramene" id="PRQ59131">
    <property type="protein sequence ID" value="PRQ59131"/>
    <property type="gene ID" value="RchiOBHm_Chr1g0366781"/>
</dbReference>
<accession>A0A2P6SKD5</accession>
<comment type="caution">
    <text evidence="3">The sequence shown here is derived from an EMBL/GenBank/DDBJ whole genome shotgun (WGS) entry which is preliminary data.</text>
</comment>
<gene>
    <name evidence="3" type="ORF">RchiOBHm_Chr1g0366781</name>
</gene>
<dbReference type="EMBL" id="PDCK01000039">
    <property type="protein sequence ID" value="PRQ59131.1"/>
    <property type="molecule type" value="Genomic_DNA"/>
</dbReference>
<evidence type="ECO:0000313" key="3">
    <source>
        <dbReference type="EMBL" id="PRQ59131.1"/>
    </source>
</evidence>
<evidence type="ECO:0000256" key="2">
    <source>
        <dbReference type="ARBA" id="ARBA00022840"/>
    </source>
</evidence>
<dbReference type="GO" id="GO:0005524">
    <property type="term" value="F:ATP binding"/>
    <property type="evidence" value="ECO:0007669"/>
    <property type="project" value="UniProtKB-KW"/>
</dbReference>
<keyword evidence="3" id="KW-0346">Stress response</keyword>
<dbReference type="Proteomes" id="UP000238479">
    <property type="component" value="Chromosome 1"/>
</dbReference>
<keyword evidence="2" id="KW-0067">ATP-binding</keyword>